<protein>
    <submittedName>
        <fullName evidence="7">FG-GAP repeat</fullName>
    </submittedName>
</protein>
<dbReference type="EMBL" id="UAPQ01000006">
    <property type="protein sequence ID" value="SPT53453.1"/>
    <property type="molecule type" value="Genomic_DNA"/>
</dbReference>
<feature type="region of interest" description="Disordered" evidence="4">
    <location>
        <begin position="585"/>
        <end position="650"/>
    </location>
</feature>
<feature type="compositionally biased region" description="Pro residues" evidence="4">
    <location>
        <begin position="52"/>
        <end position="62"/>
    </location>
</feature>
<feature type="chain" id="PRO_5046681558" evidence="6">
    <location>
        <begin position="28"/>
        <end position="680"/>
    </location>
</feature>
<keyword evidence="8" id="KW-1185">Reference proteome</keyword>
<dbReference type="Gene3D" id="2.130.10.130">
    <property type="entry name" value="Integrin alpha, N-terminal"/>
    <property type="match status" value="2"/>
</dbReference>
<feature type="compositionally biased region" description="Pro residues" evidence="4">
    <location>
        <begin position="75"/>
        <end position="87"/>
    </location>
</feature>
<dbReference type="PANTHER" id="PTHR48125">
    <property type="entry name" value="LP07818P1"/>
    <property type="match status" value="1"/>
</dbReference>
<comment type="caution">
    <text evidence="7">The sequence shown here is derived from an EMBL/GenBank/DDBJ whole genome shotgun (WGS) entry which is preliminary data.</text>
</comment>
<dbReference type="RefSeq" id="WP_111836378.1">
    <property type="nucleotide sequence ID" value="NZ_UAPQ01000006.1"/>
</dbReference>
<keyword evidence="5" id="KW-0812">Transmembrane</keyword>
<dbReference type="Proteomes" id="UP000250006">
    <property type="component" value="Unassembled WGS sequence"/>
</dbReference>
<evidence type="ECO:0000313" key="7">
    <source>
        <dbReference type="EMBL" id="SPT53453.1"/>
    </source>
</evidence>
<dbReference type="Pfam" id="PF13517">
    <property type="entry name" value="FG-GAP_3"/>
    <property type="match status" value="1"/>
</dbReference>
<accession>A0ABY1VNQ9</accession>
<keyword evidence="2" id="KW-0677">Repeat</keyword>
<evidence type="ECO:0000256" key="5">
    <source>
        <dbReference type="SAM" id="Phobius"/>
    </source>
</evidence>
<dbReference type="SMART" id="SM00191">
    <property type="entry name" value="Int_alpha"/>
    <property type="match status" value="5"/>
</dbReference>
<feature type="transmembrane region" description="Helical" evidence="5">
    <location>
        <begin position="654"/>
        <end position="674"/>
    </location>
</feature>
<evidence type="ECO:0000256" key="3">
    <source>
        <dbReference type="ARBA" id="ARBA00023180"/>
    </source>
</evidence>
<dbReference type="InterPro" id="IPR028994">
    <property type="entry name" value="Integrin_alpha_N"/>
</dbReference>
<dbReference type="SUPFAM" id="SSF69318">
    <property type="entry name" value="Integrin alpha N-terminal domain"/>
    <property type="match status" value="1"/>
</dbReference>
<keyword evidence="5" id="KW-0472">Membrane</keyword>
<feature type="signal peptide" evidence="6">
    <location>
        <begin position="1"/>
        <end position="27"/>
    </location>
</feature>
<gene>
    <name evidence="7" type="ORF">NCTC11535_01117</name>
</gene>
<feature type="region of interest" description="Disordered" evidence="4">
    <location>
        <begin position="25"/>
        <end position="88"/>
    </location>
</feature>
<evidence type="ECO:0000313" key="8">
    <source>
        <dbReference type="Proteomes" id="UP000250006"/>
    </source>
</evidence>
<dbReference type="PANTHER" id="PTHR48125:SF12">
    <property type="entry name" value="AT HOOK TRANSCRIPTION FACTOR FAMILY-RELATED"/>
    <property type="match status" value="1"/>
</dbReference>
<name>A0ABY1VNQ9_9ACTO</name>
<keyword evidence="3" id="KW-0325">Glycoprotein</keyword>
<keyword evidence="5" id="KW-1133">Transmembrane helix</keyword>
<feature type="compositionally biased region" description="Low complexity" evidence="4">
    <location>
        <begin position="601"/>
        <end position="615"/>
    </location>
</feature>
<evidence type="ECO:0000256" key="4">
    <source>
        <dbReference type="SAM" id="MobiDB-lite"/>
    </source>
</evidence>
<evidence type="ECO:0000256" key="6">
    <source>
        <dbReference type="SAM" id="SignalP"/>
    </source>
</evidence>
<evidence type="ECO:0000256" key="2">
    <source>
        <dbReference type="ARBA" id="ARBA00022737"/>
    </source>
</evidence>
<evidence type="ECO:0000256" key="1">
    <source>
        <dbReference type="ARBA" id="ARBA00022729"/>
    </source>
</evidence>
<dbReference type="PRINTS" id="PR01185">
    <property type="entry name" value="INTEGRINA"/>
</dbReference>
<keyword evidence="1 6" id="KW-0732">Signal</keyword>
<feature type="compositionally biased region" description="Low complexity" evidence="4">
    <location>
        <begin position="25"/>
        <end position="38"/>
    </location>
</feature>
<organism evidence="7 8">
    <name type="scientific">Actinomyces bovis</name>
    <dbReference type="NCBI Taxonomy" id="1658"/>
    <lineage>
        <taxon>Bacteria</taxon>
        <taxon>Bacillati</taxon>
        <taxon>Actinomycetota</taxon>
        <taxon>Actinomycetes</taxon>
        <taxon>Actinomycetales</taxon>
        <taxon>Actinomycetaceae</taxon>
        <taxon>Actinomyces</taxon>
    </lineage>
</organism>
<dbReference type="InterPro" id="IPR013517">
    <property type="entry name" value="FG-GAP"/>
</dbReference>
<sequence length="680" mass="68193">MTSLRPGMVLGTCLLALSLSLAPTATASPTATAPAAASDYDDLDDLFGNPESPSPSPEPPGSDNPGTPAPKDTPRPQPPAITPPPAALQPINTAQQKSWLGEYGNSLGSTIARGSCDVTGDSRPDIITSELTRSVWRFDPYYADTPNHGWVHNVTGRLVVVPAGAPGTALPSSEVIYVNGPAEPGEAGDDATVGLSVACLGDTNGDGIDDLAVGSHTMGRAWVLYGGPQLGQANLSNLAPEHGFTVQLPSTGSPASHLAPAGDLNGDGLADLAVVLTNSRQALSPAPGQGTDRGIAYVVAGHPGGTPVDLSNPLAEPTDLLARVISPVGNLATAFDRVGDVNGDGHEDFVLSDYTHASDTNVVPGRAWLLTGVRTGARLDMSQGFEGSTLEMDPAASYRLGVGASVAPAGDADGDGFNDLLIGFDGGHAVGTTTGGVVLVRGAAQLPATVHVNPASQQDPQARVITGPAPGDSTGYAVDALTAPGTTTLVAVGAQGASQGAGATYLFPVSAFSAPTRSLSELGAELRTIASPSPRSRSGRAVAFVGNHLGAPTLAVGGDGVVHDHDGEEGAVHAAHVLATVVKPGDAQQPPMGEDDGGHTPGPQETPGEQPQGPGYAPSPHPSATPSTPAGADTQAAPAGPSTPLARTGVSSSLSVTALLALSALVIGLSLTRLPRRTRQ</sequence>
<reference evidence="7 8" key="1">
    <citation type="submission" date="2018-06" db="EMBL/GenBank/DDBJ databases">
        <authorList>
            <consortium name="Pathogen Informatics"/>
            <person name="Doyle S."/>
        </authorList>
    </citation>
    <scope>NUCLEOTIDE SEQUENCE [LARGE SCALE GENOMIC DNA]</scope>
    <source>
        <strain evidence="7 8">NCTC11535</strain>
    </source>
</reference>
<dbReference type="InterPro" id="IPR013519">
    <property type="entry name" value="Int_alpha_beta-p"/>
</dbReference>
<dbReference type="InterPro" id="IPR000413">
    <property type="entry name" value="Integrin_alpha"/>
</dbReference>
<proteinExistence type="predicted"/>